<dbReference type="STRING" id="1214573.A0A0G2FL41"/>
<reference evidence="2 3" key="2">
    <citation type="submission" date="2015-05" db="EMBL/GenBank/DDBJ databases">
        <authorList>
            <person name="Morales-Cruz A."/>
            <person name="Amrine K.C."/>
            <person name="Cantu D."/>
        </authorList>
    </citation>
    <scope>NUCLEOTIDE SEQUENCE [LARGE SCALE GENOMIC DNA]</scope>
    <source>
        <strain evidence="2">DA912</strain>
    </source>
</reference>
<dbReference type="PANTHER" id="PTHR28180">
    <property type="entry name" value="CONSERVED MITOCHONDRIAL PROTEIN-RELATED"/>
    <property type="match status" value="1"/>
</dbReference>
<sequence length="262" mass="28061">MSGNLPTALTPRLLDTLRSQPGLPGDVWYAIVATTLCILNRPEEIQGVYRHAVAADVGAGPGAGTADAVADHARQLRIARRLREALLKTSAIGGLPKTINALHELKKAVPPGCLDEPGGRSPTNRRRDVYDTPAPDVLRRGRRFFDGCYGKVAPRVMTSLDHSGTEDLGLAVRLAYGYLLSTTSVLSEAETSFVMIAGLVPQDVNPQLKGHLRGALNGGASVEQVRAVRQVSIQVCRASGMRLLTADDPPGCWGWRAEVQDL</sequence>
<protein>
    <submittedName>
        <fullName evidence="2">Putative carboxymuconolactone decarboxylase</fullName>
    </submittedName>
</protein>
<dbReference type="InterPro" id="IPR029032">
    <property type="entry name" value="AhpD-like"/>
</dbReference>
<evidence type="ECO:0000313" key="3">
    <source>
        <dbReference type="Proteomes" id="UP000034680"/>
    </source>
</evidence>
<gene>
    <name evidence="2" type="ORF">UCDDA912_g05252</name>
</gene>
<dbReference type="AlphaFoldDB" id="A0A0G2FL41"/>
<organism evidence="2 3">
    <name type="scientific">Diaporthe ampelina</name>
    <dbReference type="NCBI Taxonomy" id="1214573"/>
    <lineage>
        <taxon>Eukaryota</taxon>
        <taxon>Fungi</taxon>
        <taxon>Dikarya</taxon>
        <taxon>Ascomycota</taxon>
        <taxon>Pezizomycotina</taxon>
        <taxon>Sordariomycetes</taxon>
        <taxon>Sordariomycetidae</taxon>
        <taxon>Diaporthales</taxon>
        <taxon>Diaporthaceae</taxon>
        <taxon>Diaporthe</taxon>
    </lineage>
</organism>
<comment type="caution">
    <text evidence="2">The sequence shown here is derived from an EMBL/GenBank/DDBJ whole genome shotgun (WGS) entry which is preliminary data.</text>
</comment>
<dbReference type="InterPro" id="IPR052999">
    <property type="entry name" value="PTS1_Protein"/>
</dbReference>
<reference evidence="2 3" key="1">
    <citation type="submission" date="2015-05" db="EMBL/GenBank/DDBJ databases">
        <title>Distinctive expansion of gene families associated with plant cell wall degradation and secondary metabolism in the genomes of grapevine trunk pathogens.</title>
        <authorList>
            <person name="Lawrence D.P."/>
            <person name="Travadon R."/>
            <person name="Rolshausen P.E."/>
            <person name="Baumgartner K."/>
        </authorList>
    </citation>
    <scope>NUCLEOTIDE SEQUENCE [LARGE SCALE GENOMIC DNA]</scope>
    <source>
        <strain evidence="2">DA912</strain>
    </source>
</reference>
<dbReference type="Proteomes" id="UP000034680">
    <property type="component" value="Unassembled WGS sequence"/>
</dbReference>
<keyword evidence="3" id="KW-1185">Reference proteome</keyword>
<accession>A0A0G2FL41</accession>
<evidence type="ECO:0000256" key="1">
    <source>
        <dbReference type="SAM" id="MobiDB-lite"/>
    </source>
</evidence>
<dbReference type="Gene3D" id="1.20.1290.10">
    <property type="entry name" value="AhpD-like"/>
    <property type="match status" value="1"/>
</dbReference>
<proteinExistence type="predicted"/>
<dbReference type="SUPFAM" id="SSF69118">
    <property type="entry name" value="AhpD-like"/>
    <property type="match status" value="1"/>
</dbReference>
<dbReference type="EMBL" id="LCUC01000187">
    <property type="protein sequence ID" value="KKY34771.1"/>
    <property type="molecule type" value="Genomic_DNA"/>
</dbReference>
<dbReference type="OrthoDB" id="5537330at2759"/>
<feature type="region of interest" description="Disordered" evidence="1">
    <location>
        <begin position="112"/>
        <end position="132"/>
    </location>
</feature>
<evidence type="ECO:0000313" key="2">
    <source>
        <dbReference type="EMBL" id="KKY34771.1"/>
    </source>
</evidence>
<dbReference type="PANTHER" id="PTHR28180:SF2">
    <property type="entry name" value="PEROXISOMAL PROTEIN 2"/>
    <property type="match status" value="1"/>
</dbReference>
<name>A0A0G2FL41_9PEZI</name>